<keyword evidence="2" id="KW-1133">Transmembrane helix</keyword>
<keyword evidence="2" id="KW-0812">Transmembrane</keyword>
<protein>
    <submittedName>
        <fullName evidence="3">Uncharacterized protein</fullName>
    </submittedName>
</protein>
<dbReference type="Proteomes" id="UP000427071">
    <property type="component" value="Chromosome"/>
</dbReference>
<dbReference type="EMBL" id="CP046452">
    <property type="protein sequence ID" value="QGU02959.1"/>
    <property type="molecule type" value="Genomic_DNA"/>
</dbReference>
<dbReference type="KEGG" id="ckw:CKALI_10540"/>
<sequence length="303" mass="31576">MSEKQLTVAELMARAAAEGRSDAPKRRRRRSLEDGGVSVAELTGNLPKVEAKPEEPRHTSEPIDAPEEAPVQAPAPVKAPAPAKAPVAEPVKQEPVKVEAPKPVAPKPEAPAKPESPKSVAPAKQVPLVSVVHDEDPIKLTTDSFPAQAAATKTEKPAAPAPKPKTQDAEETNVIPVVTETPEPKAPELESAEDTGEMPLVVDKPAELETVEEDGEETGRVSVASVLLMVVAGVAIGAAIFLGFKELWSNLGNVLVGVLAVAMTLGIVGIVHALRTERDGMSMVLAAVTGLALTFGPLLIVGL</sequence>
<feature type="region of interest" description="Disordered" evidence="1">
    <location>
        <begin position="12"/>
        <end position="128"/>
    </location>
</feature>
<reference evidence="4" key="1">
    <citation type="submission" date="2019-11" db="EMBL/GenBank/DDBJ databases">
        <title>Complete genome sequence of Corynebacterium kalinowskii 1959, a novel Corynebacterium species isolated from soil of a small paddock in Vilsendorf, Germany.</title>
        <authorList>
            <person name="Schaffert L."/>
            <person name="Ruwe M."/>
            <person name="Milse J."/>
            <person name="Hanuschka K."/>
            <person name="Ortseifen V."/>
            <person name="Droste J."/>
            <person name="Brandt D."/>
            <person name="Schlueter L."/>
            <person name="Kutter Y."/>
            <person name="Vinke S."/>
            <person name="Viehoefer P."/>
            <person name="Jacob L."/>
            <person name="Luebke N.-C."/>
            <person name="Schulte-Berndt E."/>
            <person name="Hain C."/>
            <person name="Linder M."/>
            <person name="Schmidt P."/>
            <person name="Wollenschlaeger L."/>
            <person name="Luttermann T."/>
            <person name="Thieme E."/>
            <person name="Hassa J."/>
            <person name="Haak M."/>
            <person name="Wittchen M."/>
            <person name="Mentz A."/>
            <person name="Persicke M."/>
            <person name="Busche T."/>
            <person name="Ruckert C."/>
        </authorList>
    </citation>
    <scope>NUCLEOTIDE SEQUENCE [LARGE SCALE GENOMIC DNA]</scope>
    <source>
        <strain evidence="4">1959</strain>
    </source>
</reference>
<feature type="transmembrane region" description="Helical" evidence="2">
    <location>
        <begin position="280"/>
        <end position="301"/>
    </location>
</feature>
<evidence type="ECO:0000313" key="4">
    <source>
        <dbReference type="Proteomes" id="UP000427071"/>
    </source>
</evidence>
<name>A0A6B8VIV4_9CORY</name>
<feature type="compositionally biased region" description="Low complexity" evidence="1">
    <location>
        <begin position="68"/>
        <end position="90"/>
    </location>
</feature>
<feature type="region of interest" description="Disordered" evidence="1">
    <location>
        <begin position="143"/>
        <end position="170"/>
    </location>
</feature>
<dbReference type="RefSeq" id="WP_156193292.1">
    <property type="nucleotide sequence ID" value="NZ_CP046452.1"/>
</dbReference>
<dbReference type="AlphaFoldDB" id="A0A6B8VIV4"/>
<evidence type="ECO:0000256" key="2">
    <source>
        <dbReference type="SAM" id="Phobius"/>
    </source>
</evidence>
<organism evidence="3 4">
    <name type="scientific">Corynebacterium kalinowskii</name>
    <dbReference type="NCBI Taxonomy" id="2675216"/>
    <lineage>
        <taxon>Bacteria</taxon>
        <taxon>Bacillati</taxon>
        <taxon>Actinomycetota</taxon>
        <taxon>Actinomycetes</taxon>
        <taxon>Mycobacteriales</taxon>
        <taxon>Corynebacteriaceae</taxon>
        <taxon>Corynebacterium</taxon>
    </lineage>
</organism>
<proteinExistence type="predicted"/>
<feature type="transmembrane region" description="Helical" evidence="2">
    <location>
        <begin position="251"/>
        <end position="274"/>
    </location>
</feature>
<evidence type="ECO:0000313" key="3">
    <source>
        <dbReference type="EMBL" id="QGU02959.1"/>
    </source>
</evidence>
<evidence type="ECO:0000256" key="1">
    <source>
        <dbReference type="SAM" id="MobiDB-lite"/>
    </source>
</evidence>
<keyword evidence="2" id="KW-0472">Membrane</keyword>
<feature type="transmembrane region" description="Helical" evidence="2">
    <location>
        <begin position="223"/>
        <end position="244"/>
    </location>
</feature>
<gene>
    <name evidence="3" type="ORF">CKALI_10540</name>
</gene>
<keyword evidence="4" id="KW-1185">Reference proteome</keyword>
<accession>A0A6B8VIV4</accession>
<feature type="compositionally biased region" description="Basic and acidic residues" evidence="1">
    <location>
        <begin position="91"/>
        <end position="100"/>
    </location>
</feature>
<feature type="compositionally biased region" description="Basic and acidic residues" evidence="1">
    <location>
        <begin position="49"/>
        <end position="61"/>
    </location>
</feature>